<keyword evidence="5" id="KW-0548">Nucleotidyltransferase</keyword>
<dbReference type="PANTHER" id="PTHR45138:SF9">
    <property type="entry name" value="DIGUANYLATE CYCLASE DGCM-RELATED"/>
    <property type="match status" value="1"/>
</dbReference>
<dbReference type="NCBIfam" id="TIGR00254">
    <property type="entry name" value="GGDEF"/>
    <property type="match status" value="1"/>
</dbReference>
<feature type="transmembrane region" description="Helical" evidence="3">
    <location>
        <begin position="161"/>
        <end position="189"/>
    </location>
</feature>
<dbReference type="EC" id="2.7.7.65" evidence="1"/>
<dbReference type="PROSITE" id="PS50887">
    <property type="entry name" value="GGDEF"/>
    <property type="match status" value="1"/>
</dbReference>
<feature type="domain" description="GGDEF" evidence="4">
    <location>
        <begin position="241"/>
        <end position="370"/>
    </location>
</feature>
<dbReference type="CDD" id="cd01949">
    <property type="entry name" value="GGDEF"/>
    <property type="match status" value="1"/>
</dbReference>
<dbReference type="InterPro" id="IPR029787">
    <property type="entry name" value="Nucleotide_cyclase"/>
</dbReference>
<dbReference type="InterPro" id="IPR043128">
    <property type="entry name" value="Rev_trsase/Diguanyl_cyclase"/>
</dbReference>
<organism evidence="5 6">
    <name type="scientific">Alteriqipengyuania abyssalis</name>
    <dbReference type="NCBI Taxonomy" id="2860200"/>
    <lineage>
        <taxon>Bacteria</taxon>
        <taxon>Pseudomonadati</taxon>
        <taxon>Pseudomonadota</taxon>
        <taxon>Alphaproteobacteria</taxon>
        <taxon>Sphingomonadales</taxon>
        <taxon>Erythrobacteraceae</taxon>
        <taxon>Alteriqipengyuania</taxon>
    </lineage>
</organism>
<name>A0ABS7PGE0_9SPHN</name>
<evidence type="ECO:0000256" key="1">
    <source>
        <dbReference type="ARBA" id="ARBA00012528"/>
    </source>
</evidence>
<keyword evidence="6" id="KW-1185">Reference proteome</keyword>
<gene>
    <name evidence="5" type="ORF">KYN89_13930</name>
</gene>
<keyword evidence="5" id="KW-0808">Transferase</keyword>
<feature type="transmembrane region" description="Helical" evidence="3">
    <location>
        <begin position="102"/>
        <end position="123"/>
    </location>
</feature>
<reference evidence="5 6" key="1">
    <citation type="submission" date="2021-07" db="EMBL/GenBank/DDBJ databases">
        <title>Alteriqipengyuania abyssalis NZ-12B nov, sp.nov isolated from deep sea sponge in pacific ocean.</title>
        <authorList>
            <person name="Tareen S."/>
            <person name="Wink J."/>
        </authorList>
    </citation>
    <scope>NUCLEOTIDE SEQUENCE [LARGE SCALE GENOMIC DNA]</scope>
    <source>
        <strain evidence="5 6">NZ-12B</strain>
    </source>
</reference>
<comment type="catalytic activity">
    <reaction evidence="2">
        <text>2 GTP = 3',3'-c-di-GMP + 2 diphosphate</text>
        <dbReference type="Rhea" id="RHEA:24898"/>
        <dbReference type="ChEBI" id="CHEBI:33019"/>
        <dbReference type="ChEBI" id="CHEBI:37565"/>
        <dbReference type="ChEBI" id="CHEBI:58805"/>
        <dbReference type="EC" id="2.7.7.65"/>
    </reaction>
</comment>
<dbReference type="GO" id="GO:0052621">
    <property type="term" value="F:diguanylate cyclase activity"/>
    <property type="evidence" value="ECO:0007669"/>
    <property type="project" value="UniProtKB-EC"/>
</dbReference>
<comment type="caution">
    <text evidence="5">The sequence shown here is derived from an EMBL/GenBank/DDBJ whole genome shotgun (WGS) entry which is preliminary data.</text>
</comment>
<dbReference type="Proteomes" id="UP000759298">
    <property type="component" value="Unassembled WGS sequence"/>
</dbReference>
<proteinExistence type="predicted"/>
<keyword evidence="3" id="KW-1133">Transmembrane helix</keyword>
<feature type="transmembrane region" description="Helical" evidence="3">
    <location>
        <begin position="129"/>
        <end position="149"/>
    </location>
</feature>
<dbReference type="InterPro" id="IPR050469">
    <property type="entry name" value="Diguanylate_Cyclase"/>
</dbReference>
<feature type="transmembrane region" description="Helical" evidence="3">
    <location>
        <begin position="38"/>
        <end position="55"/>
    </location>
</feature>
<dbReference type="Pfam" id="PF00990">
    <property type="entry name" value="GGDEF"/>
    <property type="match status" value="1"/>
</dbReference>
<dbReference type="Gene3D" id="3.30.70.270">
    <property type="match status" value="1"/>
</dbReference>
<evidence type="ECO:0000313" key="5">
    <source>
        <dbReference type="EMBL" id="MBY8338145.1"/>
    </source>
</evidence>
<evidence type="ECO:0000313" key="6">
    <source>
        <dbReference type="Proteomes" id="UP000759298"/>
    </source>
</evidence>
<dbReference type="InterPro" id="IPR000160">
    <property type="entry name" value="GGDEF_dom"/>
</dbReference>
<sequence length="394" mass="42785">MDGVKTILRNAAIPDLPQEVRTDFVVASATTVQKQGRWLFVGLLLTCPFAALATPEAAGWFVRWGLPTLMALYCLMGLKDLFKENHFPQKPWRAERFMVQSWASSLIGAVISTTWAVACWSAADPGVRLHFPVILVMGALATAYCMASIRAAAVTHLVIDIGVIAALMLLTGSTLDIATAVSLCVAGVFQWRMINAHHNQVIELLMLERKSQQLALTDPLTGLLNRRALLDFAEDLGEQSGQSRLLLIDIDCFKVINDTHGHDVGDTVLQEVARLIQAHAGDGVSAARLGGEEFALLGTSEALPPGKAMQLLAEIREAEMPHGGNCTISIGVAEGALHDDSTWRELYHRADKALYAAKSQGRDRTVHERELETLTVPPAECAVSPDDVPERKVA</sequence>
<dbReference type="SMART" id="SM00267">
    <property type="entry name" value="GGDEF"/>
    <property type="match status" value="1"/>
</dbReference>
<accession>A0ABS7PGE0</accession>
<keyword evidence="3" id="KW-0472">Membrane</keyword>
<dbReference type="EMBL" id="JAHWXP010000004">
    <property type="protein sequence ID" value="MBY8338145.1"/>
    <property type="molecule type" value="Genomic_DNA"/>
</dbReference>
<protein>
    <recommendedName>
        <fullName evidence="1">diguanylate cyclase</fullName>
        <ecNumber evidence="1">2.7.7.65</ecNumber>
    </recommendedName>
</protein>
<dbReference type="RefSeq" id="WP_222825657.1">
    <property type="nucleotide sequence ID" value="NZ_JAHWXP010000004.1"/>
</dbReference>
<keyword evidence="3" id="KW-0812">Transmembrane</keyword>
<evidence type="ECO:0000256" key="3">
    <source>
        <dbReference type="SAM" id="Phobius"/>
    </source>
</evidence>
<evidence type="ECO:0000259" key="4">
    <source>
        <dbReference type="PROSITE" id="PS50887"/>
    </source>
</evidence>
<dbReference type="SUPFAM" id="SSF55073">
    <property type="entry name" value="Nucleotide cyclase"/>
    <property type="match status" value="1"/>
</dbReference>
<dbReference type="PANTHER" id="PTHR45138">
    <property type="entry name" value="REGULATORY COMPONENTS OF SENSORY TRANSDUCTION SYSTEM"/>
    <property type="match status" value="1"/>
</dbReference>
<evidence type="ECO:0000256" key="2">
    <source>
        <dbReference type="ARBA" id="ARBA00034247"/>
    </source>
</evidence>